<dbReference type="AlphaFoldDB" id="A0AAV7QT81"/>
<dbReference type="EMBL" id="JANPWB010000010">
    <property type="protein sequence ID" value="KAJ1142622.1"/>
    <property type="molecule type" value="Genomic_DNA"/>
</dbReference>
<protein>
    <submittedName>
        <fullName evidence="2">Uncharacterized protein</fullName>
    </submittedName>
</protein>
<organism evidence="2 3">
    <name type="scientific">Pleurodeles waltl</name>
    <name type="common">Iberian ribbed newt</name>
    <dbReference type="NCBI Taxonomy" id="8319"/>
    <lineage>
        <taxon>Eukaryota</taxon>
        <taxon>Metazoa</taxon>
        <taxon>Chordata</taxon>
        <taxon>Craniata</taxon>
        <taxon>Vertebrata</taxon>
        <taxon>Euteleostomi</taxon>
        <taxon>Amphibia</taxon>
        <taxon>Batrachia</taxon>
        <taxon>Caudata</taxon>
        <taxon>Salamandroidea</taxon>
        <taxon>Salamandridae</taxon>
        <taxon>Pleurodelinae</taxon>
        <taxon>Pleurodeles</taxon>
    </lineage>
</organism>
<reference evidence="2" key="1">
    <citation type="journal article" date="2022" name="bioRxiv">
        <title>Sequencing and chromosome-scale assembly of the giantPleurodeles waltlgenome.</title>
        <authorList>
            <person name="Brown T."/>
            <person name="Elewa A."/>
            <person name="Iarovenko S."/>
            <person name="Subramanian E."/>
            <person name="Araus A.J."/>
            <person name="Petzold A."/>
            <person name="Susuki M."/>
            <person name="Suzuki K.-i.T."/>
            <person name="Hayashi T."/>
            <person name="Toyoda A."/>
            <person name="Oliveira C."/>
            <person name="Osipova E."/>
            <person name="Leigh N.D."/>
            <person name="Simon A."/>
            <person name="Yun M.H."/>
        </authorList>
    </citation>
    <scope>NUCLEOTIDE SEQUENCE</scope>
    <source>
        <strain evidence="2">20211129_DDA</strain>
        <tissue evidence="2">Liver</tissue>
    </source>
</reference>
<comment type="caution">
    <text evidence="2">The sequence shown here is derived from an EMBL/GenBank/DDBJ whole genome shotgun (WGS) entry which is preliminary data.</text>
</comment>
<sequence length="88" mass="9692">MKIIKERGALSDSTCRQGLESAAPHLRGVAEPWSNSVWRRQLSEAELLRSAAKLRKADSAVSEVARSRGRGCAPPQCSKAVESRFNRQ</sequence>
<dbReference type="Proteomes" id="UP001066276">
    <property type="component" value="Chromosome 6"/>
</dbReference>
<evidence type="ECO:0000313" key="2">
    <source>
        <dbReference type="EMBL" id="KAJ1142622.1"/>
    </source>
</evidence>
<proteinExistence type="predicted"/>
<feature type="region of interest" description="Disordered" evidence="1">
    <location>
        <begin position="68"/>
        <end position="88"/>
    </location>
</feature>
<evidence type="ECO:0000313" key="3">
    <source>
        <dbReference type="Proteomes" id="UP001066276"/>
    </source>
</evidence>
<evidence type="ECO:0000256" key="1">
    <source>
        <dbReference type="SAM" id="MobiDB-lite"/>
    </source>
</evidence>
<name>A0AAV7QT81_PLEWA</name>
<gene>
    <name evidence="2" type="ORF">NDU88_008935</name>
</gene>
<accession>A0AAV7QT81</accession>
<keyword evidence="3" id="KW-1185">Reference proteome</keyword>